<keyword evidence="3" id="KW-0547">Nucleotide-binding</keyword>
<dbReference type="EMBL" id="UINC01033516">
    <property type="protein sequence ID" value="SVB22937.1"/>
    <property type="molecule type" value="Genomic_DNA"/>
</dbReference>
<keyword evidence="5" id="KW-0648">Protein biosynthesis</keyword>
<evidence type="ECO:0000256" key="1">
    <source>
        <dbReference type="ARBA" id="ARBA00013169"/>
    </source>
</evidence>
<dbReference type="PANTHER" id="PTHR11946:SF93">
    <property type="entry name" value="VALINE--TRNA LIGASE, CHLOROPLASTIC_MITOCHONDRIAL 2"/>
    <property type="match status" value="1"/>
</dbReference>
<sequence>MAEIPKAYEPQAVEAKWYSFWEENECFTADPGRVTDARPAYSIVIPPPNVTGVLHMGHVLNNTIQDILARKARMDGKEVLWLPGTDHAGIATQNVVERKLRKEGAMKHRDDLGREKLLEHIWEWKEKHGGIIIEQLKKLGASCDWSRLRFTMDEAYTKCVQGSLWTFTKKASFIAANGW</sequence>
<dbReference type="InterPro" id="IPR002300">
    <property type="entry name" value="aa-tRNA-synth_Ia"/>
</dbReference>
<evidence type="ECO:0000256" key="5">
    <source>
        <dbReference type="ARBA" id="ARBA00022917"/>
    </source>
</evidence>
<dbReference type="Pfam" id="PF00133">
    <property type="entry name" value="tRNA-synt_1"/>
    <property type="match status" value="1"/>
</dbReference>
<evidence type="ECO:0000313" key="9">
    <source>
        <dbReference type="EMBL" id="SVB22937.1"/>
    </source>
</evidence>
<organism evidence="9">
    <name type="scientific">marine metagenome</name>
    <dbReference type="NCBI Taxonomy" id="408172"/>
    <lineage>
        <taxon>unclassified sequences</taxon>
        <taxon>metagenomes</taxon>
        <taxon>ecological metagenomes</taxon>
    </lineage>
</organism>
<evidence type="ECO:0000256" key="4">
    <source>
        <dbReference type="ARBA" id="ARBA00022840"/>
    </source>
</evidence>
<evidence type="ECO:0000256" key="6">
    <source>
        <dbReference type="ARBA" id="ARBA00023146"/>
    </source>
</evidence>
<name>A0A382CC61_9ZZZZ</name>
<dbReference type="InterPro" id="IPR014729">
    <property type="entry name" value="Rossmann-like_a/b/a_fold"/>
</dbReference>
<keyword evidence="2" id="KW-0436">Ligase</keyword>
<dbReference type="GO" id="GO:0005524">
    <property type="term" value="F:ATP binding"/>
    <property type="evidence" value="ECO:0007669"/>
    <property type="project" value="UniProtKB-KW"/>
</dbReference>
<dbReference type="GO" id="GO:0006438">
    <property type="term" value="P:valyl-tRNA aminoacylation"/>
    <property type="evidence" value="ECO:0007669"/>
    <property type="project" value="InterPro"/>
</dbReference>
<dbReference type="Gene3D" id="3.40.50.620">
    <property type="entry name" value="HUPs"/>
    <property type="match status" value="1"/>
</dbReference>
<dbReference type="EC" id="6.1.1.9" evidence="1"/>
<keyword evidence="6" id="KW-0030">Aminoacyl-tRNA synthetase</keyword>
<evidence type="ECO:0000259" key="8">
    <source>
        <dbReference type="Pfam" id="PF00133"/>
    </source>
</evidence>
<feature type="domain" description="Aminoacyl-tRNA synthetase class Ia" evidence="8">
    <location>
        <begin position="16"/>
        <end position="168"/>
    </location>
</feature>
<evidence type="ECO:0000256" key="3">
    <source>
        <dbReference type="ARBA" id="ARBA00022741"/>
    </source>
</evidence>
<dbReference type="GO" id="GO:0004832">
    <property type="term" value="F:valine-tRNA ligase activity"/>
    <property type="evidence" value="ECO:0007669"/>
    <property type="project" value="UniProtKB-EC"/>
</dbReference>
<dbReference type="PROSITE" id="PS00178">
    <property type="entry name" value="AA_TRNA_LIGASE_I"/>
    <property type="match status" value="1"/>
</dbReference>
<dbReference type="SUPFAM" id="SSF52374">
    <property type="entry name" value="Nucleotidylyl transferase"/>
    <property type="match status" value="1"/>
</dbReference>
<dbReference type="InterPro" id="IPR002303">
    <property type="entry name" value="Valyl-tRNA_ligase"/>
</dbReference>
<dbReference type="InterPro" id="IPR001412">
    <property type="entry name" value="aa-tRNA-synth_I_CS"/>
</dbReference>
<dbReference type="GO" id="GO:0005829">
    <property type="term" value="C:cytosol"/>
    <property type="evidence" value="ECO:0007669"/>
    <property type="project" value="TreeGrafter"/>
</dbReference>
<dbReference type="AlphaFoldDB" id="A0A382CC61"/>
<keyword evidence="4" id="KW-0067">ATP-binding</keyword>
<proteinExistence type="predicted"/>
<gene>
    <name evidence="9" type="ORF">METZ01_LOCUS175791</name>
</gene>
<evidence type="ECO:0000256" key="7">
    <source>
        <dbReference type="ARBA" id="ARBA00029936"/>
    </source>
</evidence>
<evidence type="ECO:0000256" key="2">
    <source>
        <dbReference type="ARBA" id="ARBA00022598"/>
    </source>
</evidence>
<reference evidence="9" key="1">
    <citation type="submission" date="2018-05" db="EMBL/GenBank/DDBJ databases">
        <authorList>
            <person name="Lanie J.A."/>
            <person name="Ng W.-L."/>
            <person name="Kazmierczak K.M."/>
            <person name="Andrzejewski T.M."/>
            <person name="Davidsen T.M."/>
            <person name="Wayne K.J."/>
            <person name="Tettelin H."/>
            <person name="Glass J.I."/>
            <person name="Rusch D."/>
            <person name="Podicherti R."/>
            <person name="Tsui H.-C.T."/>
            <person name="Winkler M.E."/>
        </authorList>
    </citation>
    <scope>NUCLEOTIDE SEQUENCE</scope>
</reference>
<accession>A0A382CC61</accession>
<dbReference type="PANTHER" id="PTHR11946">
    <property type="entry name" value="VALYL-TRNA SYNTHETASES"/>
    <property type="match status" value="1"/>
</dbReference>
<protein>
    <recommendedName>
        <fullName evidence="1">valine--tRNA ligase</fullName>
        <ecNumber evidence="1">6.1.1.9</ecNumber>
    </recommendedName>
    <alternativeName>
        <fullName evidence="7">Valyl-tRNA synthetase</fullName>
    </alternativeName>
</protein>